<keyword evidence="2" id="KW-1185">Reference proteome</keyword>
<name>A0AA40B6C3_9PEZI</name>
<evidence type="ECO:0000313" key="2">
    <source>
        <dbReference type="Proteomes" id="UP001172101"/>
    </source>
</evidence>
<evidence type="ECO:0000313" key="1">
    <source>
        <dbReference type="EMBL" id="KAK0728535.1"/>
    </source>
</evidence>
<proteinExistence type="predicted"/>
<comment type="caution">
    <text evidence="1">The sequence shown here is derived from an EMBL/GenBank/DDBJ whole genome shotgun (WGS) entry which is preliminary data.</text>
</comment>
<dbReference type="GeneID" id="85324700"/>
<dbReference type="AlphaFoldDB" id="A0AA40B6C3"/>
<dbReference type="RefSeq" id="XP_060301390.1">
    <property type="nucleotide sequence ID" value="XM_060441430.1"/>
</dbReference>
<gene>
    <name evidence="1" type="ORF">B0T26DRAFT_698345</name>
</gene>
<sequence>MEPTDWPVFVQKVPDLVRSIDPCFVPDDSLIAAGDRSLSKDAQESKPWPIDISSSPPIITEPLFETQAYHVVASTVPLPPIDTQVSCTQSSIWAAGFNESDIFSGRDSKTDSYDTPATSVSSPDFTSVAVSLKRKAPEEPLLSTPSPKRFAGSAATARDVSFSLLRTPDMALLDVFTTGFSDALFVGRRVLGETSPMTDAHLPPNATIQPVDFYHSSAHRL</sequence>
<reference evidence="1" key="1">
    <citation type="submission" date="2023-06" db="EMBL/GenBank/DDBJ databases">
        <title>Genome-scale phylogeny and comparative genomics of the fungal order Sordariales.</title>
        <authorList>
            <consortium name="Lawrence Berkeley National Laboratory"/>
            <person name="Hensen N."/>
            <person name="Bonometti L."/>
            <person name="Westerberg I."/>
            <person name="Brannstrom I.O."/>
            <person name="Guillou S."/>
            <person name="Cros-Aarteil S."/>
            <person name="Calhoun S."/>
            <person name="Haridas S."/>
            <person name="Kuo A."/>
            <person name="Mondo S."/>
            <person name="Pangilinan J."/>
            <person name="Riley R."/>
            <person name="LaButti K."/>
            <person name="Andreopoulos B."/>
            <person name="Lipzen A."/>
            <person name="Chen C."/>
            <person name="Yanf M."/>
            <person name="Daum C."/>
            <person name="Ng V."/>
            <person name="Clum A."/>
            <person name="Steindorff A."/>
            <person name="Ohm R."/>
            <person name="Martin F."/>
            <person name="Silar P."/>
            <person name="Natvig D."/>
            <person name="Lalanne C."/>
            <person name="Gautier V."/>
            <person name="Ament-velasquez S.L."/>
            <person name="Kruys A."/>
            <person name="Hutchinson M.I."/>
            <person name="Powell A.J."/>
            <person name="Barry K."/>
            <person name="Miller A.N."/>
            <person name="Grigoriev I.V."/>
            <person name="Debuchy R."/>
            <person name="Gladieux P."/>
            <person name="Thoren M.H."/>
            <person name="Johannesson H."/>
        </authorList>
    </citation>
    <scope>NUCLEOTIDE SEQUENCE</scope>
    <source>
        <strain evidence="1">SMH2392-1A</strain>
    </source>
</reference>
<dbReference type="Proteomes" id="UP001172101">
    <property type="component" value="Unassembled WGS sequence"/>
</dbReference>
<protein>
    <submittedName>
        <fullName evidence="1">Uncharacterized protein</fullName>
    </submittedName>
</protein>
<organism evidence="1 2">
    <name type="scientific">Lasiosphaeria miniovina</name>
    <dbReference type="NCBI Taxonomy" id="1954250"/>
    <lineage>
        <taxon>Eukaryota</taxon>
        <taxon>Fungi</taxon>
        <taxon>Dikarya</taxon>
        <taxon>Ascomycota</taxon>
        <taxon>Pezizomycotina</taxon>
        <taxon>Sordariomycetes</taxon>
        <taxon>Sordariomycetidae</taxon>
        <taxon>Sordariales</taxon>
        <taxon>Lasiosphaeriaceae</taxon>
        <taxon>Lasiosphaeria</taxon>
    </lineage>
</organism>
<dbReference type="EMBL" id="JAUIRO010000002">
    <property type="protein sequence ID" value="KAK0728535.1"/>
    <property type="molecule type" value="Genomic_DNA"/>
</dbReference>
<accession>A0AA40B6C3</accession>